<evidence type="ECO:0000259" key="2">
    <source>
        <dbReference type="Pfam" id="PF06985"/>
    </source>
</evidence>
<dbReference type="RefSeq" id="XP_001792805.1">
    <property type="nucleotide sequence ID" value="XM_001792753.1"/>
</dbReference>
<feature type="region of interest" description="Disordered" evidence="1">
    <location>
        <begin position="111"/>
        <end position="181"/>
    </location>
</feature>
<dbReference type="AlphaFoldDB" id="Q0V1C4"/>
<dbReference type="KEGG" id="pno:SNOG_02190"/>
<organism evidence="3 4">
    <name type="scientific">Phaeosphaeria nodorum (strain SN15 / ATCC MYA-4574 / FGSC 10173)</name>
    <name type="common">Glume blotch fungus</name>
    <name type="synonym">Parastagonospora nodorum</name>
    <dbReference type="NCBI Taxonomy" id="321614"/>
    <lineage>
        <taxon>Eukaryota</taxon>
        <taxon>Fungi</taxon>
        <taxon>Dikarya</taxon>
        <taxon>Ascomycota</taxon>
        <taxon>Pezizomycotina</taxon>
        <taxon>Dothideomycetes</taxon>
        <taxon>Pleosporomycetidae</taxon>
        <taxon>Pleosporales</taxon>
        <taxon>Pleosporineae</taxon>
        <taxon>Phaeosphaeriaceae</taxon>
        <taxon>Parastagonospora</taxon>
    </lineage>
</organism>
<sequence length="571" mass="65056">MSSRAAAELHQVVAALLAFSQPLELCRNHGNFGATDEYKRKRELEYNTSDAHASRLQHVYFRPAASVTAKFEGHASGSHALGGVAFGAQWNAPSQSFYDPSIHGVPRSFQHQYGHSLAPPPHLPFPAYAKRGDHAGGVSSLEYSRPNSSQGSYPPESWKKEHRNNVATPGSSRSTLSGEKHVPEAMFDLDKKRNRESAFRHPPIDFSRRQIRLVRVLQTEPDAPIRCKFALSLVHSKSVHYTALSYTWGGASHDSDLVKIILHKQDFWVRRNLWCFLRQVRDDPALRADWYWIDALCIDQAENGSSGNREKNHQVNMMGKIYSKAYLVITWLGEPPGQECAALDALQRFLEGEESEVHSDQIQKALKYLGDSTYWSRIWIIQEMVLAREVSFRVGPYEFDWNDIYAMRTNSSLSNVSHIQDLGWAMINILDLRHDRFHGRSLDLFTALNDFGFQECSDPRDKIYGLLGLMERKPFRADYSKPCVEIFVDVIVWGFDVRHKLNPQGSTRRRNGEYHRHILCGDSRKWGSRLGLISSDFREAEAMLLEEEHLILHLEPAHPDCDSNGLFGSLI</sequence>
<dbReference type="EMBL" id="CH445327">
    <property type="protein sequence ID" value="EAT90402.1"/>
    <property type="molecule type" value="Genomic_DNA"/>
</dbReference>
<gene>
    <name evidence="3" type="ORF">SNOG_02190</name>
</gene>
<feature type="compositionally biased region" description="Polar residues" evidence="1">
    <location>
        <begin position="165"/>
        <end position="177"/>
    </location>
</feature>
<feature type="compositionally biased region" description="Polar residues" evidence="1">
    <location>
        <begin position="141"/>
        <end position="152"/>
    </location>
</feature>
<dbReference type="VEuPathDB" id="FungiDB:JI435_021900"/>
<dbReference type="PANTHER" id="PTHR24148:SF73">
    <property type="entry name" value="HET DOMAIN PROTEIN (AFU_ORTHOLOGUE AFUA_8G01020)"/>
    <property type="match status" value="1"/>
</dbReference>
<name>Q0V1C4_PHANO</name>
<accession>Q0V1C4</accession>
<dbReference type="STRING" id="321614.Q0V1C4"/>
<reference evidence="4" key="1">
    <citation type="journal article" date="2007" name="Plant Cell">
        <title>Dothideomycete-plant interactions illuminated by genome sequencing and EST analysis of the wheat pathogen Stagonospora nodorum.</title>
        <authorList>
            <person name="Hane J.K."/>
            <person name="Lowe R.G."/>
            <person name="Solomon P.S."/>
            <person name="Tan K.C."/>
            <person name="Schoch C.L."/>
            <person name="Spatafora J.W."/>
            <person name="Crous P.W."/>
            <person name="Kodira C."/>
            <person name="Birren B.W."/>
            <person name="Galagan J.E."/>
            <person name="Torriani S.F."/>
            <person name="McDonald B.A."/>
            <person name="Oliver R.P."/>
        </authorList>
    </citation>
    <scope>NUCLEOTIDE SEQUENCE [LARGE SCALE GENOMIC DNA]</scope>
    <source>
        <strain evidence="4">SN15 / ATCC MYA-4574 / FGSC 10173</strain>
    </source>
</reference>
<protein>
    <recommendedName>
        <fullName evidence="2">Heterokaryon incompatibility domain-containing protein</fullName>
    </recommendedName>
</protein>
<feature type="domain" description="Heterokaryon incompatibility" evidence="2">
    <location>
        <begin position="241"/>
        <end position="383"/>
    </location>
</feature>
<dbReference type="Pfam" id="PF06985">
    <property type="entry name" value="HET"/>
    <property type="match status" value="1"/>
</dbReference>
<evidence type="ECO:0000256" key="1">
    <source>
        <dbReference type="SAM" id="MobiDB-lite"/>
    </source>
</evidence>
<dbReference type="InterPro" id="IPR052895">
    <property type="entry name" value="HetReg/Transcr_Mod"/>
</dbReference>
<dbReference type="GeneID" id="5969655"/>
<dbReference type="Proteomes" id="UP000001055">
    <property type="component" value="Unassembled WGS sequence"/>
</dbReference>
<dbReference type="PANTHER" id="PTHR24148">
    <property type="entry name" value="ANKYRIN REPEAT DOMAIN-CONTAINING PROTEIN 39 HOMOLOG-RELATED"/>
    <property type="match status" value="1"/>
</dbReference>
<evidence type="ECO:0000313" key="3">
    <source>
        <dbReference type="EMBL" id="EAT90402.1"/>
    </source>
</evidence>
<dbReference type="InParanoid" id="Q0V1C4"/>
<evidence type="ECO:0000313" key="4">
    <source>
        <dbReference type="Proteomes" id="UP000001055"/>
    </source>
</evidence>
<dbReference type="InterPro" id="IPR010730">
    <property type="entry name" value="HET"/>
</dbReference>
<proteinExistence type="predicted"/>